<dbReference type="RefSeq" id="WP_163698261.1">
    <property type="nucleotide sequence ID" value="NZ_QXHD01000004.1"/>
</dbReference>
<evidence type="ECO:0000313" key="1">
    <source>
        <dbReference type="EMBL" id="NEZ56266.1"/>
    </source>
</evidence>
<sequence length="234" mass="26395">MIQNCQIDQTRLEPMMDCMEIMDISELADSVPEDEWDWNIISKRAVVYSCGIICRDGDVVEHNHHPTEFDLCQRLSQETADIMDGIYIKMADEGDHDFSPFYIVANSGSSIPEEITEDLIRSAFGGTIHYTARITVEPLDGIVSRVEDNADLDYGEDDGDKVYRQSEERYVKAWQALAKWFNETPELQAPVFVSVDERGDDDDESMVGSVFPRLVLALTKNGSLVGLFSCVVHT</sequence>
<keyword evidence="2" id="KW-1185">Reference proteome</keyword>
<evidence type="ECO:0000313" key="2">
    <source>
        <dbReference type="Proteomes" id="UP000481033"/>
    </source>
</evidence>
<dbReference type="AlphaFoldDB" id="A0A6M0RJ86"/>
<organism evidence="1 2">
    <name type="scientific">Adonisia turfae CCMR0081</name>
    <dbReference type="NCBI Taxonomy" id="2292702"/>
    <lineage>
        <taxon>Bacteria</taxon>
        <taxon>Bacillati</taxon>
        <taxon>Cyanobacteriota</taxon>
        <taxon>Adonisia</taxon>
        <taxon>Adonisia turfae</taxon>
    </lineage>
</organism>
<gene>
    <name evidence="1" type="ORF">DXZ20_11410</name>
</gene>
<proteinExistence type="predicted"/>
<dbReference type="EMBL" id="QXHD01000004">
    <property type="protein sequence ID" value="NEZ56266.1"/>
    <property type="molecule type" value="Genomic_DNA"/>
</dbReference>
<dbReference type="Proteomes" id="UP000481033">
    <property type="component" value="Unassembled WGS sequence"/>
</dbReference>
<protein>
    <submittedName>
        <fullName evidence="1">Uncharacterized protein</fullName>
    </submittedName>
</protein>
<reference evidence="1 2" key="1">
    <citation type="journal article" date="2020" name="Microb. Ecol.">
        <title>Ecogenomics of the Marine Benthic Filamentous Cyanobacterium Adonisia.</title>
        <authorList>
            <person name="Walter J.M."/>
            <person name="Coutinho F.H."/>
            <person name="Leomil L."/>
            <person name="Hargreaves P.I."/>
            <person name="Campeao M.E."/>
            <person name="Vieira V.V."/>
            <person name="Silva B.S."/>
            <person name="Fistarol G.O."/>
            <person name="Salomon P.S."/>
            <person name="Sawabe T."/>
            <person name="Mino S."/>
            <person name="Hosokawa M."/>
            <person name="Miyashita H."/>
            <person name="Maruyama F."/>
            <person name="van Verk M.C."/>
            <person name="Dutilh B.E."/>
            <person name="Thompson C.C."/>
            <person name="Thompson F.L."/>
        </authorList>
    </citation>
    <scope>NUCLEOTIDE SEQUENCE [LARGE SCALE GENOMIC DNA]</scope>
    <source>
        <strain evidence="1 2">CCMR0081</strain>
    </source>
</reference>
<accession>A0A6M0RJ86</accession>
<name>A0A6M0RJ86_9CYAN</name>
<comment type="caution">
    <text evidence="1">The sequence shown here is derived from an EMBL/GenBank/DDBJ whole genome shotgun (WGS) entry which is preliminary data.</text>
</comment>